<feature type="transmembrane region" description="Helical" evidence="1">
    <location>
        <begin position="46"/>
        <end position="65"/>
    </location>
</feature>
<dbReference type="GO" id="GO:0030436">
    <property type="term" value="P:asexual sporulation"/>
    <property type="evidence" value="ECO:0007669"/>
    <property type="project" value="InterPro"/>
</dbReference>
<sequence>MLMNVLVDGILLQITARLWGVRLSLRKMTVAFLFFLLLTWSSLYNIVPVWLLILGGIVVIIRIIFPYRSLNAWVGQAATYYVICFMVGGGFYAIAPYSGWPNPAITVLSFIGGGWVVRGILGQMESLTRVKEGCRDVRLIWNHKNIEVSAFVDTGNLLTEPWTGKGVSVAEKDVFLHWFTEEQLVEFTDITNTDSPFCFIPFQAAGASDHEWMAVLKMDDMIIDGEHVIHKPLIGLHPGKLSAHHSYQMLLHPDLMNEWEGDKL</sequence>
<keyword evidence="3" id="KW-1185">Reference proteome</keyword>
<dbReference type="Pfam" id="PF03419">
    <property type="entry name" value="Peptidase_U4"/>
    <property type="match status" value="1"/>
</dbReference>
<dbReference type="Proteomes" id="UP000199225">
    <property type="component" value="Unassembled WGS sequence"/>
</dbReference>
<accession>A0A1G8QFU1</accession>
<dbReference type="InterPro" id="IPR005081">
    <property type="entry name" value="SpoIIGA"/>
</dbReference>
<evidence type="ECO:0000313" key="2">
    <source>
        <dbReference type="EMBL" id="SDJ03466.1"/>
    </source>
</evidence>
<evidence type="ECO:0000256" key="1">
    <source>
        <dbReference type="SAM" id="Phobius"/>
    </source>
</evidence>
<dbReference type="GO" id="GO:0004190">
    <property type="term" value="F:aspartic-type endopeptidase activity"/>
    <property type="evidence" value="ECO:0007669"/>
    <property type="project" value="InterPro"/>
</dbReference>
<proteinExistence type="predicted"/>
<dbReference type="EMBL" id="FNEV01000001">
    <property type="protein sequence ID" value="SDJ03466.1"/>
    <property type="molecule type" value="Genomic_DNA"/>
</dbReference>
<reference evidence="3" key="1">
    <citation type="submission" date="2016-10" db="EMBL/GenBank/DDBJ databases">
        <authorList>
            <person name="Varghese N."/>
            <person name="Submissions S."/>
        </authorList>
    </citation>
    <scope>NUCLEOTIDE SEQUENCE [LARGE SCALE GENOMIC DNA]</scope>
    <source>
        <strain evidence="3">DSM 4771</strain>
    </source>
</reference>
<evidence type="ECO:0000313" key="3">
    <source>
        <dbReference type="Proteomes" id="UP000199225"/>
    </source>
</evidence>
<name>A0A1G8QFU1_9BACI</name>
<dbReference type="STRING" id="86666.SAMN04490247_0584"/>
<keyword evidence="1" id="KW-1133">Transmembrane helix</keyword>
<protein>
    <submittedName>
        <fullName evidence="2">Sigma-E processing peptidase SpoIIGA</fullName>
    </submittedName>
</protein>
<dbReference type="GO" id="GO:0006508">
    <property type="term" value="P:proteolysis"/>
    <property type="evidence" value="ECO:0007669"/>
    <property type="project" value="InterPro"/>
</dbReference>
<feature type="transmembrane region" description="Helical" evidence="1">
    <location>
        <begin position="103"/>
        <end position="121"/>
    </location>
</feature>
<feature type="transmembrane region" description="Helical" evidence="1">
    <location>
        <begin position="77"/>
        <end position="97"/>
    </location>
</feature>
<keyword evidence="1" id="KW-0472">Membrane</keyword>
<dbReference type="OrthoDB" id="2690199at2"/>
<organism evidence="2 3">
    <name type="scientific">Salimicrobium halophilum</name>
    <dbReference type="NCBI Taxonomy" id="86666"/>
    <lineage>
        <taxon>Bacteria</taxon>
        <taxon>Bacillati</taxon>
        <taxon>Bacillota</taxon>
        <taxon>Bacilli</taxon>
        <taxon>Bacillales</taxon>
        <taxon>Bacillaceae</taxon>
        <taxon>Salimicrobium</taxon>
    </lineage>
</organism>
<dbReference type="AlphaFoldDB" id="A0A1G8QFU1"/>
<gene>
    <name evidence="2" type="ORF">SAMN04490247_0584</name>
</gene>
<keyword evidence="1" id="KW-0812">Transmembrane</keyword>